<dbReference type="AlphaFoldDB" id="A0A8J3D4J6"/>
<name>A0A8J3D4J6_9BACT</name>
<keyword evidence="2" id="KW-0808">Transferase</keyword>
<comment type="caution">
    <text evidence="5">The sequence shown here is derived from an EMBL/GenBank/DDBJ whole genome shotgun (WGS) entry which is preliminary data.</text>
</comment>
<evidence type="ECO:0000256" key="2">
    <source>
        <dbReference type="ARBA" id="ARBA00022679"/>
    </source>
</evidence>
<accession>A0A8J3D4J6</accession>
<evidence type="ECO:0000256" key="3">
    <source>
        <dbReference type="ARBA" id="ARBA00023315"/>
    </source>
</evidence>
<gene>
    <name evidence="5" type="ORF">GCM10007390_28550</name>
</gene>
<evidence type="ECO:0000256" key="1">
    <source>
        <dbReference type="ARBA" id="ARBA00005189"/>
    </source>
</evidence>
<dbReference type="GO" id="GO:0003841">
    <property type="term" value="F:1-acylglycerol-3-phosphate O-acyltransferase activity"/>
    <property type="evidence" value="ECO:0007669"/>
    <property type="project" value="TreeGrafter"/>
</dbReference>
<keyword evidence="6" id="KW-1185">Reference proteome</keyword>
<dbReference type="PANTHER" id="PTHR10434">
    <property type="entry name" value="1-ACYL-SN-GLYCEROL-3-PHOSPHATE ACYLTRANSFERASE"/>
    <property type="match status" value="1"/>
</dbReference>
<dbReference type="SUPFAM" id="SSF69593">
    <property type="entry name" value="Glycerol-3-phosphate (1)-acyltransferase"/>
    <property type="match status" value="1"/>
</dbReference>
<comment type="pathway">
    <text evidence="1">Lipid metabolism.</text>
</comment>
<dbReference type="EMBL" id="BMXF01000002">
    <property type="protein sequence ID" value="GHB72740.1"/>
    <property type="molecule type" value="Genomic_DNA"/>
</dbReference>
<feature type="domain" description="Phospholipid/glycerol acyltransferase" evidence="4">
    <location>
        <begin position="24"/>
        <end position="137"/>
    </location>
</feature>
<organism evidence="5 6">
    <name type="scientific">Persicitalea jodogahamensis</name>
    <dbReference type="NCBI Taxonomy" id="402147"/>
    <lineage>
        <taxon>Bacteria</taxon>
        <taxon>Pseudomonadati</taxon>
        <taxon>Bacteroidota</taxon>
        <taxon>Cytophagia</taxon>
        <taxon>Cytophagales</taxon>
        <taxon>Spirosomataceae</taxon>
        <taxon>Persicitalea</taxon>
    </lineage>
</organism>
<dbReference type="Proteomes" id="UP000598271">
    <property type="component" value="Unassembled WGS sequence"/>
</dbReference>
<evidence type="ECO:0000313" key="5">
    <source>
        <dbReference type="EMBL" id="GHB72740.1"/>
    </source>
</evidence>
<dbReference type="PANTHER" id="PTHR10434:SF9">
    <property type="entry name" value="PHOSPHOLIPID_GLYCEROL ACYLTRANSFERASE DOMAIN-CONTAINING PROTEIN"/>
    <property type="match status" value="1"/>
</dbReference>
<keyword evidence="3 5" id="KW-0012">Acyltransferase</keyword>
<dbReference type="RefSeq" id="WP_189565136.1">
    <property type="nucleotide sequence ID" value="NZ_BMXF01000002.1"/>
</dbReference>
<dbReference type="Pfam" id="PF01553">
    <property type="entry name" value="Acyltransferase"/>
    <property type="match status" value="1"/>
</dbReference>
<evidence type="ECO:0000313" key="6">
    <source>
        <dbReference type="Proteomes" id="UP000598271"/>
    </source>
</evidence>
<sequence length="188" mass="21682">MFAFLYKLFGWKVIGLPPYKVKKAIWVGAPHHSNWDLAISLGARATMQFDISFLAKKQIFQWYSGWLFRALGGLPVDRSKANNLVDNVVQIFQENDSLHLAITPEGTRDDVPVLKRGFYYMALNANVPLILVGFDYPRKAFVIREALYLSGDYQKDMQAFYDFYLTIEGPRKTWLNNYVETGEIPDSR</sequence>
<evidence type="ECO:0000259" key="4">
    <source>
        <dbReference type="SMART" id="SM00563"/>
    </source>
</evidence>
<protein>
    <submittedName>
        <fullName evidence="5">Acyltransferase</fullName>
    </submittedName>
</protein>
<proteinExistence type="predicted"/>
<dbReference type="GO" id="GO:0006654">
    <property type="term" value="P:phosphatidic acid biosynthetic process"/>
    <property type="evidence" value="ECO:0007669"/>
    <property type="project" value="TreeGrafter"/>
</dbReference>
<reference evidence="5 6" key="1">
    <citation type="journal article" date="2014" name="Int. J. Syst. Evol. Microbiol.">
        <title>Complete genome sequence of Corynebacterium casei LMG S-19264T (=DSM 44701T), isolated from a smear-ripened cheese.</title>
        <authorList>
            <consortium name="US DOE Joint Genome Institute (JGI-PGF)"/>
            <person name="Walter F."/>
            <person name="Albersmeier A."/>
            <person name="Kalinowski J."/>
            <person name="Ruckert C."/>
        </authorList>
    </citation>
    <scope>NUCLEOTIDE SEQUENCE [LARGE SCALE GENOMIC DNA]</scope>
    <source>
        <strain evidence="5 6">KCTC 12866</strain>
    </source>
</reference>
<dbReference type="SMART" id="SM00563">
    <property type="entry name" value="PlsC"/>
    <property type="match status" value="1"/>
</dbReference>
<dbReference type="InterPro" id="IPR002123">
    <property type="entry name" value="Plipid/glycerol_acylTrfase"/>
</dbReference>